<gene>
    <name evidence="1" type="ORF">MRB53_014060</name>
</gene>
<comment type="caution">
    <text evidence="1">The sequence shown here is derived from an EMBL/GenBank/DDBJ whole genome shotgun (WGS) entry which is preliminary data.</text>
</comment>
<sequence>MMQRSAREMRKRLETGALVSLSYSRFNLERDGFFQQASFRRYATESTLAVSKRDEEATSYRRREGRDREEREELAAGKSRLKTRIWGKGNSFRCRR</sequence>
<name>A0ACC2K9P9_PERAE</name>
<reference evidence="1 2" key="1">
    <citation type="journal article" date="2022" name="Hortic Res">
        <title>A haplotype resolved chromosomal level avocado genome allows analysis of novel avocado genes.</title>
        <authorList>
            <person name="Nath O."/>
            <person name="Fletcher S.J."/>
            <person name="Hayward A."/>
            <person name="Shaw L.M."/>
            <person name="Masouleh A.K."/>
            <person name="Furtado A."/>
            <person name="Henry R.J."/>
            <person name="Mitter N."/>
        </authorList>
    </citation>
    <scope>NUCLEOTIDE SEQUENCE [LARGE SCALE GENOMIC DNA]</scope>
    <source>
        <strain evidence="2">cv. Hass</strain>
    </source>
</reference>
<evidence type="ECO:0000313" key="2">
    <source>
        <dbReference type="Proteomes" id="UP001234297"/>
    </source>
</evidence>
<keyword evidence="2" id="KW-1185">Reference proteome</keyword>
<organism evidence="1 2">
    <name type="scientific">Persea americana</name>
    <name type="common">Avocado</name>
    <dbReference type="NCBI Taxonomy" id="3435"/>
    <lineage>
        <taxon>Eukaryota</taxon>
        <taxon>Viridiplantae</taxon>
        <taxon>Streptophyta</taxon>
        <taxon>Embryophyta</taxon>
        <taxon>Tracheophyta</taxon>
        <taxon>Spermatophyta</taxon>
        <taxon>Magnoliopsida</taxon>
        <taxon>Magnoliidae</taxon>
        <taxon>Laurales</taxon>
        <taxon>Lauraceae</taxon>
        <taxon>Persea</taxon>
    </lineage>
</organism>
<dbReference type="EMBL" id="CM056812">
    <property type="protein sequence ID" value="KAJ8617874.1"/>
    <property type="molecule type" value="Genomic_DNA"/>
</dbReference>
<dbReference type="Proteomes" id="UP001234297">
    <property type="component" value="Chromosome 4"/>
</dbReference>
<proteinExistence type="predicted"/>
<accession>A0ACC2K9P9</accession>
<evidence type="ECO:0000313" key="1">
    <source>
        <dbReference type="EMBL" id="KAJ8617874.1"/>
    </source>
</evidence>
<protein>
    <submittedName>
        <fullName evidence="1">Uncharacterized protein</fullName>
    </submittedName>
</protein>